<dbReference type="GO" id="GO:0061575">
    <property type="term" value="F:cyclin-dependent protein serine/threonine kinase activator activity"/>
    <property type="evidence" value="ECO:0007669"/>
    <property type="project" value="InterPro"/>
</dbReference>
<feature type="region of interest" description="Disordered" evidence="11">
    <location>
        <begin position="316"/>
        <end position="340"/>
    </location>
</feature>
<keyword evidence="5" id="KW-0539">Nucleus</keyword>
<feature type="compositionally biased region" description="Low complexity" evidence="11">
    <location>
        <begin position="316"/>
        <end position="333"/>
    </location>
</feature>
<dbReference type="Pfam" id="PF06391">
    <property type="entry name" value="MAT1"/>
    <property type="match status" value="1"/>
</dbReference>
<evidence type="ECO:0000256" key="2">
    <source>
        <dbReference type="ARBA" id="ARBA00022723"/>
    </source>
</evidence>
<proteinExistence type="predicted"/>
<evidence type="ECO:0000259" key="12">
    <source>
        <dbReference type="PROSITE" id="PS50089"/>
    </source>
</evidence>
<dbReference type="InterPro" id="IPR015877">
    <property type="entry name" value="MAT1_centre"/>
</dbReference>
<accession>A0A8J1TVI8</accession>
<feature type="coiled-coil region" evidence="10">
    <location>
        <begin position="115"/>
        <end position="171"/>
    </location>
</feature>
<protein>
    <recommendedName>
        <fullName evidence="6">CDK-activating kinase assembly factor MAT1</fullName>
    </recommendedName>
    <alternativeName>
        <fullName evidence="9">CDK7/cyclin-H assembly factor</fullName>
    </alternativeName>
    <alternativeName>
        <fullName evidence="7">Menage a trois</fullName>
    </alternativeName>
    <alternativeName>
        <fullName evidence="8">RING finger protein MAT1</fullName>
    </alternativeName>
</protein>
<dbReference type="Proteomes" id="UP000749559">
    <property type="component" value="Unassembled WGS sequence"/>
</dbReference>
<comment type="caution">
    <text evidence="13">The sequence shown here is derived from an EMBL/GenBank/DDBJ whole genome shotgun (WGS) entry which is preliminary data.</text>
</comment>
<evidence type="ECO:0000256" key="11">
    <source>
        <dbReference type="SAM" id="MobiDB-lite"/>
    </source>
</evidence>
<dbReference type="Pfam" id="PF17121">
    <property type="entry name" value="zf-C3HC4_5"/>
    <property type="match status" value="1"/>
</dbReference>
<comment type="subcellular location">
    <subcellularLocation>
        <location evidence="1">Nucleus</location>
    </subcellularLocation>
</comment>
<dbReference type="SUPFAM" id="SSF57850">
    <property type="entry name" value="RING/U-box"/>
    <property type="match status" value="1"/>
</dbReference>
<dbReference type="GO" id="GO:0008270">
    <property type="term" value="F:zinc ion binding"/>
    <property type="evidence" value="ECO:0007669"/>
    <property type="project" value="UniProtKB-KW"/>
</dbReference>
<dbReference type="EMBL" id="CAIIXF020000010">
    <property type="protein sequence ID" value="CAH1795905.1"/>
    <property type="molecule type" value="Genomic_DNA"/>
</dbReference>
<dbReference type="PANTHER" id="PTHR12683">
    <property type="entry name" value="CDK-ACTIVATING KINASE ASSEMBLY FACTOR MAT1"/>
    <property type="match status" value="1"/>
</dbReference>
<dbReference type="GO" id="GO:0006289">
    <property type="term" value="P:nucleotide-excision repair"/>
    <property type="evidence" value="ECO:0007669"/>
    <property type="project" value="InterPro"/>
</dbReference>
<evidence type="ECO:0000313" key="14">
    <source>
        <dbReference type="Proteomes" id="UP000749559"/>
    </source>
</evidence>
<dbReference type="PROSITE" id="PS00518">
    <property type="entry name" value="ZF_RING_1"/>
    <property type="match status" value="1"/>
</dbReference>
<keyword evidence="10" id="KW-0175">Coiled coil</keyword>
<dbReference type="GO" id="GO:0005675">
    <property type="term" value="C:transcription factor TFIIH holo complex"/>
    <property type="evidence" value="ECO:0007669"/>
    <property type="project" value="InterPro"/>
</dbReference>
<feature type="domain" description="RING-type" evidence="12">
    <location>
        <begin position="6"/>
        <end position="50"/>
    </location>
</feature>
<evidence type="ECO:0000256" key="4">
    <source>
        <dbReference type="ARBA" id="ARBA00022833"/>
    </source>
</evidence>
<reference evidence="13" key="1">
    <citation type="submission" date="2022-03" db="EMBL/GenBank/DDBJ databases">
        <authorList>
            <person name="Martin C."/>
        </authorList>
    </citation>
    <scope>NUCLEOTIDE SEQUENCE</scope>
</reference>
<dbReference type="OrthoDB" id="5963at2759"/>
<dbReference type="PROSITE" id="PS50089">
    <property type="entry name" value="ZF_RING_2"/>
    <property type="match status" value="1"/>
</dbReference>
<sequence>MEEQSCPRCGTNKYRNPNMKFLVNVCGHSICDNCVEVLFVRGSAACPACKIPLRRTNFRIQFFEDSSVEKEMDIRKKILRDYNKQEEDFPTLRAYNDYLEDIETTIFNLANGVDVEETKKKIEQYKKENKDTIRKNQSKLSRDEELIEALIEEERELQESHRNDMKQEETKEKTRKIQNKEALIDELMFSEAPANYILASHKAEVARQREDEEEEAPSLPKARTTMFSSGIRVGQQRGDTFPSTVPIEAALYIYSPLSIQYCGPDVPDTPAMLQNGYLNHMREASQADRGGGYEAKVGCSRAVQEALCGLFYTYQEPESQAQESSSSSSPSSSHMEMEIS</sequence>
<dbReference type="InterPro" id="IPR017907">
    <property type="entry name" value="Znf_RING_CS"/>
</dbReference>
<keyword evidence="14" id="KW-1185">Reference proteome</keyword>
<organism evidence="13 14">
    <name type="scientific">Owenia fusiformis</name>
    <name type="common">Polychaete worm</name>
    <dbReference type="NCBI Taxonomy" id="6347"/>
    <lineage>
        <taxon>Eukaryota</taxon>
        <taxon>Metazoa</taxon>
        <taxon>Spiralia</taxon>
        <taxon>Lophotrochozoa</taxon>
        <taxon>Annelida</taxon>
        <taxon>Polychaeta</taxon>
        <taxon>Sedentaria</taxon>
        <taxon>Canalipalpata</taxon>
        <taxon>Sabellida</taxon>
        <taxon>Oweniida</taxon>
        <taxon>Oweniidae</taxon>
        <taxon>Owenia</taxon>
    </lineage>
</organism>
<dbReference type="GO" id="GO:0006357">
    <property type="term" value="P:regulation of transcription by RNA polymerase II"/>
    <property type="evidence" value="ECO:0007669"/>
    <property type="project" value="TreeGrafter"/>
</dbReference>
<evidence type="ECO:0000313" key="13">
    <source>
        <dbReference type="EMBL" id="CAH1795905.1"/>
    </source>
</evidence>
<dbReference type="FunFam" id="3.30.40.10:FF:000037">
    <property type="entry name" value="Cdk-activating kinase assembly factor MAT1, centre"/>
    <property type="match status" value="1"/>
</dbReference>
<dbReference type="AlphaFoldDB" id="A0A8J1TVI8"/>
<keyword evidence="3" id="KW-0863">Zinc-finger</keyword>
<evidence type="ECO:0000256" key="6">
    <source>
        <dbReference type="ARBA" id="ARBA00074719"/>
    </source>
</evidence>
<evidence type="ECO:0000256" key="9">
    <source>
        <dbReference type="ARBA" id="ARBA00083888"/>
    </source>
</evidence>
<dbReference type="InterPro" id="IPR001841">
    <property type="entry name" value="Znf_RING"/>
</dbReference>
<keyword evidence="4" id="KW-0862">Zinc</keyword>
<evidence type="ECO:0000256" key="10">
    <source>
        <dbReference type="SAM" id="Coils"/>
    </source>
</evidence>
<keyword evidence="2" id="KW-0479">Metal-binding</keyword>
<evidence type="ECO:0000256" key="8">
    <source>
        <dbReference type="ARBA" id="ARBA00077720"/>
    </source>
</evidence>
<dbReference type="InterPro" id="IPR013083">
    <property type="entry name" value="Znf_RING/FYVE/PHD"/>
</dbReference>
<dbReference type="Gene3D" id="3.30.40.10">
    <property type="entry name" value="Zinc/RING finger domain, C3HC4 (zinc finger)"/>
    <property type="match status" value="1"/>
</dbReference>
<dbReference type="NCBIfam" id="TIGR00570">
    <property type="entry name" value="cdk7"/>
    <property type="match status" value="1"/>
</dbReference>
<dbReference type="CDD" id="cd16517">
    <property type="entry name" value="RING-HC_MAT1"/>
    <property type="match status" value="1"/>
</dbReference>
<dbReference type="InterPro" id="IPR004575">
    <property type="entry name" value="MAT1/Tfb3"/>
</dbReference>
<evidence type="ECO:0000256" key="1">
    <source>
        <dbReference type="ARBA" id="ARBA00004123"/>
    </source>
</evidence>
<dbReference type="Pfam" id="PF25811">
    <property type="entry name" value="CAK-anch_MAT1"/>
    <property type="match status" value="1"/>
</dbReference>
<gene>
    <name evidence="13" type="ORF">OFUS_LOCUS20373</name>
</gene>
<dbReference type="PANTHER" id="PTHR12683:SF13">
    <property type="entry name" value="CDK-ACTIVATING KINASE ASSEMBLY FACTOR MAT1"/>
    <property type="match status" value="1"/>
</dbReference>
<evidence type="ECO:0000256" key="3">
    <source>
        <dbReference type="ARBA" id="ARBA00022771"/>
    </source>
</evidence>
<dbReference type="InterPro" id="IPR057657">
    <property type="entry name" value="MAT1_CAK-anch"/>
</dbReference>
<name>A0A8J1TVI8_OWEFU</name>
<evidence type="ECO:0000256" key="7">
    <source>
        <dbReference type="ARBA" id="ARBA00077380"/>
    </source>
</evidence>
<evidence type="ECO:0000256" key="5">
    <source>
        <dbReference type="ARBA" id="ARBA00023242"/>
    </source>
</evidence>